<evidence type="ECO:0000256" key="2">
    <source>
        <dbReference type="ARBA" id="ARBA00022475"/>
    </source>
</evidence>
<dbReference type="PANTHER" id="PTHR32309">
    <property type="entry name" value="TYROSINE-PROTEIN KINASE"/>
    <property type="match status" value="1"/>
</dbReference>
<dbReference type="GO" id="GO:0004713">
    <property type="term" value="F:protein tyrosine kinase activity"/>
    <property type="evidence" value="ECO:0007669"/>
    <property type="project" value="TreeGrafter"/>
</dbReference>
<organism evidence="9 10">
    <name type="scientific">Ekhidna lutea</name>
    <dbReference type="NCBI Taxonomy" id="447679"/>
    <lineage>
        <taxon>Bacteria</taxon>
        <taxon>Pseudomonadati</taxon>
        <taxon>Bacteroidota</taxon>
        <taxon>Cytophagia</taxon>
        <taxon>Cytophagales</taxon>
        <taxon>Reichenbachiellaceae</taxon>
        <taxon>Ekhidna</taxon>
    </lineage>
</organism>
<evidence type="ECO:0000259" key="8">
    <source>
        <dbReference type="Pfam" id="PF13807"/>
    </source>
</evidence>
<evidence type="ECO:0000313" key="10">
    <source>
        <dbReference type="Proteomes" id="UP000198393"/>
    </source>
</evidence>
<accession>A0A239FFY3</accession>
<evidence type="ECO:0000313" key="9">
    <source>
        <dbReference type="EMBL" id="SNS55665.1"/>
    </source>
</evidence>
<gene>
    <name evidence="9" type="ORF">SAMN05421640_0649</name>
</gene>
<comment type="subcellular location">
    <subcellularLocation>
        <location evidence="1">Cell membrane</location>
        <topology evidence="1">Multi-pass membrane protein</topology>
    </subcellularLocation>
</comment>
<feature type="domain" description="Polysaccharide chain length determinant N-terminal" evidence="7">
    <location>
        <begin position="24"/>
        <end position="104"/>
    </location>
</feature>
<dbReference type="PANTHER" id="PTHR32309:SF13">
    <property type="entry name" value="FERRIC ENTEROBACTIN TRANSPORT PROTEIN FEPE"/>
    <property type="match status" value="1"/>
</dbReference>
<reference evidence="9 10" key="1">
    <citation type="submission" date="2017-06" db="EMBL/GenBank/DDBJ databases">
        <authorList>
            <person name="Kim H.J."/>
            <person name="Triplett B.A."/>
        </authorList>
    </citation>
    <scope>NUCLEOTIDE SEQUENCE [LARGE SCALE GENOMIC DNA]</scope>
    <source>
        <strain evidence="9 10">DSM 19307</strain>
    </source>
</reference>
<keyword evidence="9" id="KW-0418">Kinase</keyword>
<dbReference type="AlphaFoldDB" id="A0A239FFY3"/>
<keyword evidence="2" id="KW-1003">Cell membrane</keyword>
<keyword evidence="5 6" id="KW-0472">Membrane</keyword>
<dbReference type="InterPro" id="IPR003856">
    <property type="entry name" value="LPS_length_determ_N"/>
</dbReference>
<feature type="domain" description="Tyrosine-protein kinase G-rich" evidence="8">
    <location>
        <begin position="276"/>
        <end position="347"/>
    </location>
</feature>
<proteinExistence type="predicted"/>
<keyword evidence="9" id="KW-0808">Transferase</keyword>
<evidence type="ECO:0000256" key="6">
    <source>
        <dbReference type="SAM" id="Phobius"/>
    </source>
</evidence>
<dbReference type="EMBL" id="FZPD01000001">
    <property type="protein sequence ID" value="SNS55665.1"/>
    <property type="molecule type" value="Genomic_DNA"/>
</dbReference>
<keyword evidence="10" id="KW-1185">Reference proteome</keyword>
<evidence type="ECO:0000256" key="3">
    <source>
        <dbReference type="ARBA" id="ARBA00022692"/>
    </source>
</evidence>
<feature type="transmembrane region" description="Helical" evidence="6">
    <location>
        <begin position="327"/>
        <end position="351"/>
    </location>
</feature>
<dbReference type="Pfam" id="PF02706">
    <property type="entry name" value="Wzz"/>
    <property type="match status" value="1"/>
</dbReference>
<dbReference type="OrthoDB" id="1522571at2"/>
<evidence type="ECO:0000256" key="5">
    <source>
        <dbReference type="ARBA" id="ARBA00023136"/>
    </source>
</evidence>
<dbReference type="RefSeq" id="WP_089355402.1">
    <property type="nucleotide sequence ID" value="NZ_FZPD01000001.1"/>
</dbReference>
<dbReference type="InterPro" id="IPR032807">
    <property type="entry name" value="GNVR"/>
</dbReference>
<keyword evidence="4 6" id="KW-1133">Transmembrane helix</keyword>
<dbReference type="Pfam" id="PF13807">
    <property type="entry name" value="GNVR"/>
    <property type="match status" value="1"/>
</dbReference>
<dbReference type="InterPro" id="IPR050445">
    <property type="entry name" value="Bact_polysacc_biosynth/exp"/>
</dbReference>
<keyword evidence="3 6" id="KW-0812">Transmembrane</keyword>
<evidence type="ECO:0000259" key="7">
    <source>
        <dbReference type="Pfam" id="PF02706"/>
    </source>
</evidence>
<feature type="transmembrane region" description="Helical" evidence="6">
    <location>
        <begin position="28"/>
        <end position="46"/>
    </location>
</feature>
<dbReference type="Proteomes" id="UP000198393">
    <property type="component" value="Unassembled WGS sequence"/>
</dbReference>
<dbReference type="GO" id="GO:0005886">
    <property type="term" value="C:plasma membrane"/>
    <property type="evidence" value="ECO:0007669"/>
    <property type="project" value="UniProtKB-SubCell"/>
</dbReference>
<name>A0A239FFY3_EKHLU</name>
<evidence type="ECO:0000256" key="1">
    <source>
        <dbReference type="ARBA" id="ARBA00004651"/>
    </source>
</evidence>
<evidence type="ECO:0000256" key="4">
    <source>
        <dbReference type="ARBA" id="ARBA00022989"/>
    </source>
</evidence>
<sequence>MSSKETQIVTLPEFSISRFLTFCLTKKVKIVFIVLISTLLGLIIALTTPDEFTSNTILLPETSSGTEFSSIKGLAGLAGINLAEDSDGGINPEIYPQILNSTPFTTSLLKQVFYFQDLGDSITLYDFFTEHQKTSLFSKIIQLPMSVLKAIKGESEQLIIHAESDFVSLNKSQIEAIEELKSRIMMSVDINTGLITISCKMQDPLVVAEVTKFTLNYVSEYVKSYYTQKELVNLDFIRERHAEARKEFEAAQVALASFRDSNRLFGRESARVEEQRLQAEFDIKYNVYNNLTQQLEESKIAVQKKNPVYTILEPIKIPLEAAEPQRLVILIFSFVFGVFLSVGIYLISFIYGMDKKL</sequence>
<protein>
    <submittedName>
        <fullName evidence="9">G-rich domain on putative tyrosine kinase</fullName>
    </submittedName>
</protein>